<organism evidence="4 5">
    <name type="scientific">Nocardioides yefusunii</name>
    <dbReference type="NCBI Taxonomy" id="2500546"/>
    <lineage>
        <taxon>Bacteria</taxon>
        <taxon>Bacillati</taxon>
        <taxon>Actinomycetota</taxon>
        <taxon>Actinomycetes</taxon>
        <taxon>Propionibacteriales</taxon>
        <taxon>Nocardioidaceae</taxon>
        <taxon>Nocardioides</taxon>
    </lineage>
</organism>
<keyword evidence="5" id="KW-1185">Reference proteome</keyword>
<evidence type="ECO:0000259" key="2">
    <source>
        <dbReference type="PROSITE" id="PS51192"/>
    </source>
</evidence>
<dbReference type="InterPro" id="IPR057342">
    <property type="entry name" value="DEXDc_RapA"/>
</dbReference>
<dbReference type="EMBL" id="JBHSQI010000009">
    <property type="protein sequence ID" value="MFC6154817.1"/>
    <property type="molecule type" value="Genomic_DNA"/>
</dbReference>
<reference evidence="5" key="1">
    <citation type="journal article" date="2019" name="Int. J. Syst. Evol. Microbiol.">
        <title>The Global Catalogue of Microorganisms (GCM) 10K type strain sequencing project: providing services to taxonomists for standard genome sequencing and annotation.</title>
        <authorList>
            <consortium name="The Broad Institute Genomics Platform"/>
            <consortium name="The Broad Institute Genome Sequencing Center for Infectious Disease"/>
            <person name="Wu L."/>
            <person name="Ma J."/>
        </authorList>
    </citation>
    <scope>NUCLEOTIDE SEQUENCE [LARGE SCALE GENOMIC DNA]</scope>
    <source>
        <strain evidence="5">DFY28</strain>
    </source>
</reference>
<dbReference type="SMART" id="SM00487">
    <property type="entry name" value="DEXDc"/>
    <property type="match status" value="1"/>
</dbReference>
<dbReference type="SUPFAM" id="SSF52540">
    <property type="entry name" value="P-loop containing nucleoside triphosphate hydrolases"/>
    <property type="match status" value="2"/>
</dbReference>
<dbReference type="PANTHER" id="PTHR45766">
    <property type="entry name" value="DNA ANNEALING HELICASE AND ENDONUCLEASE ZRANB3 FAMILY MEMBER"/>
    <property type="match status" value="1"/>
</dbReference>
<proteinExistence type="predicted"/>
<dbReference type="InterPro" id="IPR038718">
    <property type="entry name" value="SNF2-like_sf"/>
</dbReference>
<evidence type="ECO:0000313" key="5">
    <source>
        <dbReference type="Proteomes" id="UP001596098"/>
    </source>
</evidence>
<dbReference type="PROSITE" id="PS51194">
    <property type="entry name" value="HELICASE_CTER"/>
    <property type="match status" value="1"/>
</dbReference>
<dbReference type="PANTHER" id="PTHR45766:SF6">
    <property type="entry name" value="SWI_SNF-RELATED MATRIX-ASSOCIATED ACTIN-DEPENDENT REGULATOR OF CHROMATIN SUBFAMILY A-LIKE PROTEIN 1"/>
    <property type="match status" value="1"/>
</dbReference>
<comment type="caution">
    <text evidence="4">The sequence shown here is derived from an EMBL/GenBank/DDBJ whole genome shotgun (WGS) entry which is preliminary data.</text>
</comment>
<evidence type="ECO:0000259" key="3">
    <source>
        <dbReference type="PROSITE" id="PS51194"/>
    </source>
</evidence>
<protein>
    <submittedName>
        <fullName evidence="4">Protein DpdE</fullName>
    </submittedName>
</protein>
<sequence length="1073" mass="118406">MLVRFDGAPSIGRVAEFNDGKARVDFFESPAEPVAHSQWVPADSLRRCMLTKQTRVFLQDGHNRWRAGRIIEGDGDSYRIRIPDIAVDTEWPEHRLHVRWDKPPKDTLQVLLSGANESARYQDVREPVRRLLAAERAATGSATAIGSSAIRIHAHQINAALRIIRDPIQRYLLADEVGMGKTIQAGLVMRQTLLDSPGRRIGVLVPDALVGQWRAELRDKFLVDDFPTDAGESPVTILGHNQVGRWHEFGDLDMLVVDEVHLLSRTTTPDEPRYARLVELAHATPRLLMLTATPFAKETTSHLALLHLLDPDLFSWDDVDAFERLLESRHALARSVFGLDEEPYPEYPELLQSQFDDILAHVPDDEHLKESMARAMALFGPEGTPPEAVDTEALKFAVATVRAHVSETYRLHHRVIRNRRHQIAQQQLDDAGLLTPFEFTGRKRPVGSRQENDEMNLCNLAITRWASRCADAVVDLGVTPEEYVPVFQVLFSRSNGPVDDLIATLGHRLGTEDATSAALLPHELAALESAPVLPFEAQILNDLRAVRDSGALQAIAECIAQRSPARLRSVVFCGPGSLARALVEELPSHSGAPVLSHLNSQSEEAREEAVRAWIRSGGILVADESGDVGRNMQAAQAAFHLRLPPVPNALEQRIGRIDRYGREGAAKQVVVTDYDAQSVFTAWLLSLVKAFEIFDASVSTLQEVVDDLTTQVWTAVLDQGVEAAEQMRESIVDELTKERRRINELDALESSYGAGGLGQELATSIAAHEDRHEEIEAAFRALLEGVEGFHLAARENPDGSVTFGRDPYAAPLLNERQLGMLLHPPSAATGHFDRWRVQPGRSLFRRGNPFVDAIERLLDVDDRGQASVLWRYNPTGPSDPLPYFGFDFVIEADVSQALALCDDSVDALSIVRRRADSALPPQRHRIWVPATHATAIEDPGFAEYLNKPVSESTGVKSIKGKLNSVLYSVFGNQDTLESTSRASLEVATAHVEQLSGVRQASECAVQQVALETELLRARSNARSQAGTLVADPRALELEIALGEAIQEGVASPIVRMTGARVVIVSRESYADHV</sequence>
<dbReference type="PROSITE" id="PS51192">
    <property type="entry name" value="HELICASE_ATP_BIND_1"/>
    <property type="match status" value="1"/>
</dbReference>
<feature type="domain" description="Helicase ATP-binding" evidence="2">
    <location>
        <begin position="162"/>
        <end position="312"/>
    </location>
</feature>
<dbReference type="CDD" id="cd18011">
    <property type="entry name" value="DEXDc_RapA"/>
    <property type="match status" value="1"/>
</dbReference>
<accession>A0ABW1R133</accession>
<dbReference type="Gene3D" id="3.40.50.300">
    <property type="entry name" value="P-loop containing nucleotide triphosphate hydrolases"/>
    <property type="match status" value="1"/>
</dbReference>
<feature type="domain" description="Helicase C-terminal" evidence="3">
    <location>
        <begin position="550"/>
        <end position="709"/>
    </location>
</feature>
<keyword evidence="1" id="KW-0378">Hydrolase</keyword>
<dbReference type="InterPro" id="IPR001650">
    <property type="entry name" value="Helicase_C-like"/>
</dbReference>
<dbReference type="NCBIfam" id="NF041062">
    <property type="entry name" value="DpdE"/>
    <property type="match status" value="1"/>
</dbReference>
<dbReference type="InterPro" id="IPR014001">
    <property type="entry name" value="Helicase_ATP-bd"/>
</dbReference>
<name>A0ABW1R133_9ACTN</name>
<evidence type="ECO:0000256" key="1">
    <source>
        <dbReference type="ARBA" id="ARBA00022801"/>
    </source>
</evidence>
<evidence type="ECO:0000313" key="4">
    <source>
        <dbReference type="EMBL" id="MFC6154817.1"/>
    </source>
</evidence>
<dbReference type="Gene3D" id="3.40.50.10810">
    <property type="entry name" value="Tandem AAA-ATPase domain"/>
    <property type="match status" value="1"/>
</dbReference>
<dbReference type="InterPro" id="IPR027417">
    <property type="entry name" value="P-loop_NTPase"/>
</dbReference>
<dbReference type="Proteomes" id="UP001596098">
    <property type="component" value="Unassembled WGS sequence"/>
</dbReference>
<gene>
    <name evidence="4" type="primary">dpdE</name>
    <name evidence="4" type="ORF">ACFPWU_14200</name>
</gene>
<dbReference type="RefSeq" id="WP_277745798.1">
    <property type="nucleotide sequence ID" value="NZ_CP034929.1"/>
</dbReference>